<accession>A0A1J7CD45</accession>
<gene>
    <name evidence="1" type="ORF">BIV57_01230</name>
</gene>
<dbReference type="OrthoDB" id="4324333at2"/>
<dbReference type="Proteomes" id="UP000243342">
    <property type="component" value="Unassembled WGS sequence"/>
</dbReference>
<organism evidence="1 2">
    <name type="scientific">Mangrovactinospora gilvigrisea</name>
    <dbReference type="NCBI Taxonomy" id="1428644"/>
    <lineage>
        <taxon>Bacteria</taxon>
        <taxon>Bacillati</taxon>
        <taxon>Actinomycetota</taxon>
        <taxon>Actinomycetes</taxon>
        <taxon>Kitasatosporales</taxon>
        <taxon>Streptomycetaceae</taxon>
        <taxon>Mangrovactinospora</taxon>
    </lineage>
</organism>
<dbReference type="RefSeq" id="WP_071654687.1">
    <property type="nucleotide sequence ID" value="NZ_MLCF01000002.1"/>
</dbReference>
<protein>
    <submittedName>
        <fullName evidence="1">Uncharacterized protein</fullName>
    </submittedName>
</protein>
<dbReference type="STRING" id="1428644.BIV57_01230"/>
<name>A0A1J7CD45_9ACTN</name>
<sequence length="398" mass="41461">MRIPRILGTTGPRRRARRAAVVAATALTLAAAGIAGPGTAGASARPKAPFAVFTSERKADSPGLDQYGATDAAATVYDAFHFSCTDTGCASNHGANPMPTKDQYQAMVRAYVAQFHAAPNAPVLLDFEGIILSSLKGQAATHALALWKQLILWTHQAMPKAPVGIYSWDWLTANLDLTQQLHAPGLLDFFAPDAYIYATTDPTMWAQHVAQSAANDRSIAPKQPIYSFVSPQTGPPNGPSMSADQVRRMFTVIKSNDQGMIMWEPAPAADASACGWLGAFSAEVAADQHRRIQSGPLAATATAPDGSCAVTAGATTALTVTLTNTSHATTSATVLQMPYALPAGLSGTWSNASVPALEPGATFRTTLQLTVAATHTVSSAPLHLTTALGDSTVPLALG</sequence>
<dbReference type="EMBL" id="MLCF01000002">
    <property type="protein sequence ID" value="OIV39484.1"/>
    <property type="molecule type" value="Genomic_DNA"/>
</dbReference>
<reference evidence="1 2" key="1">
    <citation type="submission" date="2016-10" db="EMBL/GenBank/DDBJ databases">
        <title>Genome sequence of Streptomyces gilvigriseus MUSC 26.</title>
        <authorList>
            <person name="Lee L.-H."/>
            <person name="Ser H.-L."/>
        </authorList>
    </citation>
    <scope>NUCLEOTIDE SEQUENCE [LARGE SCALE GENOMIC DNA]</scope>
    <source>
        <strain evidence="1 2">MUSC 26</strain>
    </source>
</reference>
<dbReference type="AlphaFoldDB" id="A0A1J7CD45"/>
<proteinExistence type="predicted"/>
<comment type="caution">
    <text evidence="1">The sequence shown here is derived from an EMBL/GenBank/DDBJ whole genome shotgun (WGS) entry which is preliminary data.</text>
</comment>
<evidence type="ECO:0000313" key="1">
    <source>
        <dbReference type="EMBL" id="OIV39484.1"/>
    </source>
</evidence>
<keyword evidence="2" id="KW-1185">Reference proteome</keyword>
<evidence type="ECO:0000313" key="2">
    <source>
        <dbReference type="Proteomes" id="UP000243342"/>
    </source>
</evidence>